<dbReference type="GeneID" id="85346832"/>
<dbReference type="CDD" id="cd12148">
    <property type="entry name" value="fungal_TF_MHR"/>
    <property type="match status" value="1"/>
</dbReference>
<feature type="region of interest" description="Disordered" evidence="1">
    <location>
        <begin position="492"/>
        <end position="512"/>
    </location>
</feature>
<name>A0AAI9YIH1_9PEZI</name>
<dbReference type="PROSITE" id="PS51257">
    <property type="entry name" value="PROKAR_LIPOPROTEIN"/>
    <property type="match status" value="1"/>
</dbReference>
<gene>
    <name evidence="2" type="ORF">CCOS01_15143</name>
</gene>
<protein>
    <submittedName>
        <fullName evidence="2">Fungal specific transcription factor domain-containing protein</fullName>
    </submittedName>
</protein>
<evidence type="ECO:0000256" key="1">
    <source>
        <dbReference type="SAM" id="MobiDB-lite"/>
    </source>
</evidence>
<dbReference type="AlphaFoldDB" id="A0AAI9YIH1"/>
<feature type="region of interest" description="Disordered" evidence="1">
    <location>
        <begin position="531"/>
        <end position="555"/>
    </location>
</feature>
<evidence type="ECO:0000313" key="2">
    <source>
        <dbReference type="EMBL" id="KAK1511381.1"/>
    </source>
</evidence>
<reference evidence="2 3" key="1">
    <citation type="submission" date="2016-10" db="EMBL/GenBank/DDBJ databases">
        <title>The genome sequence of Colletotrichum fioriniae PJ7.</title>
        <authorList>
            <person name="Baroncelli R."/>
        </authorList>
    </citation>
    <scope>NUCLEOTIDE SEQUENCE [LARGE SCALE GENOMIC DNA]</scope>
    <source>
        <strain evidence="2 3">IMI 309622</strain>
    </source>
</reference>
<sequence length="589" mass="65720">MSPKADTDGSKSQPSGPALQACYARKELAALGRDPRRSAVVEGHCPWDNGLELQADSFPATPQPPEKLLPVTYDTSDHTDNIIQQELDSRANITADRAWVLQSAISLVANFVASAQQPDVAGAASVVDGSLVTPDEIPSEVFYILFLGQSGRSKSPHHWPDHISTKTLERMCRTLSSGIVSGQTSVQNKICVLYKATTYSSSWLRFCEPGFLCDTLQASHRSYAAMCEKLLKEIDLVSHPSLGTLQALLSGTLSMLVVRPSSLPHLGWNAIDLVPTDPNNPLSLKARISVRLARVQDACLPLLMPQMRMDANRVSQTVASLEADLQNIHQSIMELRDEWTKTPDLALEWDTTDFTYYAVLTTVLRLDKTSLHDQNKRDKCLEYAREALLAMQRFQVNSHLRPNATTDFFSWTVLSYPLTPFFALFCNVVATSNLQDLELLAKATMILSQIKEQCTLSMNLFRLFTHFIDLCTHLDDIKSSWPRMQSGLRWPTHGSDPLQSSQRPSTAQTMPGLQLDDDQIVEEQRVPCFPTEQPISRVDHQDNRQSNAQSGGPSGEVAWRDGLVWELFNLQPSIESFDLSSFDWNFDAI</sequence>
<evidence type="ECO:0000313" key="3">
    <source>
        <dbReference type="Proteomes" id="UP001240678"/>
    </source>
</evidence>
<dbReference type="Proteomes" id="UP001240678">
    <property type="component" value="Unassembled WGS sequence"/>
</dbReference>
<organism evidence="2 3">
    <name type="scientific">Colletotrichum costaricense</name>
    <dbReference type="NCBI Taxonomy" id="1209916"/>
    <lineage>
        <taxon>Eukaryota</taxon>
        <taxon>Fungi</taxon>
        <taxon>Dikarya</taxon>
        <taxon>Ascomycota</taxon>
        <taxon>Pezizomycotina</taxon>
        <taxon>Sordariomycetes</taxon>
        <taxon>Hypocreomycetidae</taxon>
        <taxon>Glomerellales</taxon>
        <taxon>Glomerellaceae</taxon>
        <taxon>Colletotrichum</taxon>
        <taxon>Colletotrichum acutatum species complex</taxon>
    </lineage>
</organism>
<dbReference type="EMBL" id="MOOE01000022">
    <property type="protein sequence ID" value="KAK1511381.1"/>
    <property type="molecule type" value="Genomic_DNA"/>
</dbReference>
<comment type="caution">
    <text evidence="2">The sequence shown here is derived from an EMBL/GenBank/DDBJ whole genome shotgun (WGS) entry which is preliminary data.</text>
</comment>
<dbReference type="RefSeq" id="XP_060306470.1">
    <property type="nucleotide sequence ID" value="XM_060463285.1"/>
</dbReference>
<accession>A0AAI9YIH1</accession>
<keyword evidence="3" id="KW-1185">Reference proteome</keyword>
<feature type="compositionally biased region" description="Polar residues" evidence="1">
    <location>
        <begin position="497"/>
        <end position="511"/>
    </location>
</feature>
<proteinExistence type="predicted"/>